<sequence length="61" mass="6996">MDAHSFDRLGSRRSIMIVMSLLVMLGVSIHVYALLFLPSYKLPSIASTQEYFTSIEMRSER</sequence>
<keyword evidence="1" id="KW-0812">Transmembrane</keyword>
<accession>A0A0E0S2U5</accession>
<evidence type="ECO:0000313" key="2">
    <source>
        <dbReference type="EMBL" id="CEF77820.1"/>
    </source>
</evidence>
<dbReference type="InParanoid" id="A0A098DH79"/>
<keyword evidence="1" id="KW-1133">Transmembrane helix</keyword>
<evidence type="ECO:0000313" key="4">
    <source>
        <dbReference type="Proteomes" id="UP000070720"/>
    </source>
</evidence>
<evidence type="ECO:0000256" key="1">
    <source>
        <dbReference type="SAM" id="Phobius"/>
    </source>
</evidence>
<feature type="transmembrane region" description="Helical" evidence="1">
    <location>
        <begin position="15"/>
        <end position="37"/>
    </location>
</feature>
<proteinExistence type="predicted"/>
<dbReference type="EMBL" id="HG970333">
    <property type="protein sequence ID" value="CEF77820.1"/>
    <property type="molecule type" value="Genomic_DNA"/>
</dbReference>
<dbReference type="EnsemblFungi" id="CEF77820">
    <property type="protein sequence ID" value="CEF77820"/>
    <property type="gene ID" value="FGRRES_20165"/>
</dbReference>
<name>A0A098DH79_GIBZE</name>
<dbReference type="Proteomes" id="UP000070720">
    <property type="component" value="Chromosome 2"/>
</dbReference>
<evidence type="ECO:0000313" key="3">
    <source>
        <dbReference type="EnsemblFungi" id="CEF77820"/>
    </source>
</evidence>
<organism evidence="2 4">
    <name type="scientific">Gibberella zeae (strain ATCC MYA-4620 / CBS 123657 / FGSC 9075 / NRRL 31084 / PH-1)</name>
    <name type="common">Wheat head blight fungus</name>
    <name type="synonym">Fusarium graminearum</name>
    <dbReference type="NCBI Taxonomy" id="229533"/>
    <lineage>
        <taxon>Eukaryota</taxon>
        <taxon>Fungi</taxon>
        <taxon>Dikarya</taxon>
        <taxon>Ascomycota</taxon>
        <taxon>Pezizomycotina</taxon>
        <taxon>Sordariomycetes</taxon>
        <taxon>Hypocreomycetidae</taxon>
        <taxon>Hypocreales</taxon>
        <taxon>Nectriaceae</taxon>
        <taxon>Fusarium</taxon>
    </lineage>
</organism>
<reference evidence="3 4" key="2">
    <citation type="journal article" date="2010" name="Nature">
        <title>Comparative genomics reveals mobile pathogenicity chromosomes in Fusarium.</title>
        <authorList>
            <person name="Ma L.J."/>
            <person name="van der Does H.C."/>
            <person name="Borkovich K.A."/>
            <person name="Coleman J.J."/>
            <person name="Daboussi M.J."/>
            <person name="Di Pietro A."/>
            <person name="Dufresne M."/>
            <person name="Freitag M."/>
            <person name="Grabherr M."/>
            <person name="Henrissat B."/>
            <person name="Houterman P.M."/>
            <person name="Kang S."/>
            <person name="Shim W.B."/>
            <person name="Woloshuk C."/>
            <person name="Xie X."/>
            <person name="Xu J.R."/>
            <person name="Antoniw J."/>
            <person name="Baker S.E."/>
            <person name="Bluhm B.H."/>
            <person name="Breakspear A."/>
            <person name="Brown D.W."/>
            <person name="Butchko R.A."/>
            <person name="Chapman S."/>
            <person name="Coulson R."/>
            <person name="Coutinho P.M."/>
            <person name="Danchin E.G."/>
            <person name="Diener A."/>
            <person name="Gale L.R."/>
            <person name="Gardiner D.M."/>
            <person name="Goff S."/>
            <person name="Hammond-Kosack K.E."/>
            <person name="Hilburn K."/>
            <person name="Hua-Van A."/>
            <person name="Jonkers W."/>
            <person name="Kazan K."/>
            <person name="Kodira C.D."/>
            <person name="Koehrsen M."/>
            <person name="Kumar L."/>
            <person name="Lee Y.H."/>
            <person name="Li L."/>
            <person name="Manners J.M."/>
            <person name="Miranda-Saavedra D."/>
            <person name="Mukherjee M."/>
            <person name="Park G."/>
            <person name="Park J."/>
            <person name="Park S.Y."/>
            <person name="Proctor R.H."/>
            <person name="Regev A."/>
            <person name="Ruiz-Roldan M.C."/>
            <person name="Sain D."/>
            <person name="Sakthikumar S."/>
            <person name="Sykes S."/>
            <person name="Schwartz D.C."/>
            <person name="Turgeon B.G."/>
            <person name="Wapinski I."/>
            <person name="Yoder O."/>
            <person name="Young S."/>
            <person name="Zeng Q."/>
            <person name="Zhou S."/>
            <person name="Galagan J."/>
            <person name="Cuomo C.A."/>
            <person name="Kistler H.C."/>
            <person name="Rep M."/>
        </authorList>
    </citation>
    <scope>GENOME REANNOTATION</scope>
    <source>
        <strain evidence="4">ATCC MYA-4620 / CBS 123657 / FGSC 9075 / NRRL 31084 / PH-1</strain>
        <strain evidence="3">PH-1 / ATCC MYA-4620 / FGSC 9075 / NRRL 31084</strain>
    </source>
</reference>
<keyword evidence="4" id="KW-1185">Reference proteome</keyword>
<reference evidence="2 4" key="3">
    <citation type="journal article" date="2015" name="BMC Genomics">
        <title>The completed genome sequence of the pathogenic ascomycete fungus Fusarium graminearum.</title>
        <authorList>
            <person name="King R."/>
            <person name="Urban M."/>
            <person name="Hammond-Kosack M.C."/>
            <person name="Hassani-Pak K."/>
            <person name="Hammond-Kosack K.E."/>
        </authorList>
    </citation>
    <scope>NUCLEOTIDE SEQUENCE [LARGE SCALE GENOMIC DNA]</scope>
    <source>
        <strain evidence="4">ATCC MYA-4620 / CBS 123657 / FGSC 9075 / NRRL 31084 / PH-1</strain>
        <strain evidence="2">PH-1</strain>
    </source>
</reference>
<accession>A0A098DH79</accession>
<keyword evidence="1" id="KW-0472">Membrane</keyword>
<reference evidence="3 4" key="1">
    <citation type="journal article" date="2007" name="Science">
        <title>The Fusarium graminearum genome reveals a link between localized polymorphism and pathogen specialization.</title>
        <authorList>
            <person name="Cuomo C.A."/>
            <person name="Gueldener U."/>
            <person name="Xu J.-R."/>
            <person name="Trail F."/>
            <person name="Turgeon B.G."/>
            <person name="Di Pietro A."/>
            <person name="Walton J.D."/>
            <person name="Ma L.-J."/>
            <person name="Baker S.E."/>
            <person name="Rep M."/>
            <person name="Adam G."/>
            <person name="Antoniw J."/>
            <person name="Baldwin T."/>
            <person name="Calvo S.E."/>
            <person name="Chang Y.-L."/>
            <person name="DeCaprio D."/>
            <person name="Gale L.R."/>
            <person name="Gnerre S."/>
            <person name="Goswami R.S."/>
            <person name="Hammond-Kosack K."/>
            <person name="Harris L.J."/>
            <person name="Hilburn K."/>
            <person name="Kennell J.C."/>
            <person name="Kroken S."/>
            <person name="Magnuson J.K."/>
            <person name="Mannhaupt G."/>
            <person name="Mauceli E.W."/>
            <person name="Mewes H.-W."/>
            <person name="Mitterbauer R."/>
            <person name="Muehlbauer G."/>
            <person name="Muensterkoetter M."/>
            <person name="Nelson D."/>
            <person name="O'Donnell K."/>
            <person name="Ouellet T."/>
            <person name="Qi W."/>
            <person name="Quesneville H."/>
            <person name="Roncero M.I.G."/>
            <person name="Seong K.-Y."/>
            <person name="Tetko I.V."/>
            <person name="Urban M."/>
            <person name="Waalwijk C."/>
            <person name="Ward T.J."/>
            <person name="Yao J."/>
            <person name="Birren B.W."/>
            <person name="Kistler H.C."/>
        </authorList>
    </citation>
    <scope>NUCLEOTIDE SEQUENCE [LARGE SCALE GENOMIC DNA]</scope>
    <source>
        <strain evidence="4">ATCC MYA-4620 / CBS 123657 / FGSC 9075 / NRRL 31084 / PH-1</strain>
        <strain evidence="3">PH-1 / ATCC MYA-4620 / FGSC 9075 / NRRL 31084</strain>
    </source>
</reference>
<dbReference type="VEuPathDB" id="FungiDB:FGRAMPH1_01G12033"/>
<dbReference type="AlphaFoldDB" id="A0A098DH79"/>
<protein>
    <submittedName>
        <fullName evidence="2">Chromosome 2, complete genome</fullName>
    </submittedName>
</protein>
<reference evidence="3" key="4">
    <citation type="submission" date="2017-01" db="UniProtKB">
        <authorList>
            <consortium name="EnsemblFungi"/>
        </authorList>
    </citation>
    <scope>IDENTIFICATION</scope>
    <source>
        <strain evidence="3">PH-1 / ATCC MYA-4620 / FGSC 9075 / NRRL 31084</strain>
    </source>
</reference>
<gene>
    <name evidence="2" type="ORF">FGRAMPH1_01T12033</name>
</gene>